<gene>
    <name evidence="3" type="ORF">M9Y10_018015</name>
    <name evidence="2" type="ORF">M9Y10_037822</name>
</gene>
<comment type="caution">
    <text evidence="3">The sequence shown here is derived from an EMBL/GenBank/DDBJ whole genome shotgun (WGS) entry which is preliminary data.</text>
</comment>
<feature type="compositionally biased region" description="Polar residues" evidence="1">
    <location>
        <begin position="316"/>
        <end position="335"/>
    </location>
</feature>
<dbReference type="Proteomes" id="UP001470230">
    <property type="component" value="Unassembled WGS sequence"/>
</dbReference>
<feature type="compositionally biased region" description="Low complexity" evidence="1">
    <location>
        <begin position="378"/>
        <end position="389"/>
    </location>
</feature>
<dbReference type="InterPro" id="IPR010736">
    <property type="entry name" value="SHIPPO-rpt"/>
</dbReference>
<dbReference type="EMBL" id="JAPFFF010000583">
    <property type="protein sequence ID" value="KAK8833931.1"/>
    <property type="molecule type" value="Genomic_DNA"/>
</dbReference>
<name>A0ABR2HVC2_9EUKA</name>
<evidence type="ECO:0000313" key="2">
    <source>
        <dbReference type="EMBL" id="KAK8833931.1"/>
    </source>
</evidence>
<feature type="region of interest" description="Disordered" evidence="1">
    <location>
        <begin position="1"/>
        <end position="100"/>
    </location>
</feature>
<reference evidence="3 4" key="1">
    <citation type="submission" date="2024-04" db="EMBL/GenBank/DDBJ databases">
        <title>Tritrichomonas musculus Genome.</title>
        <authorList>
            <person name="Alves-Ferreira E."/>
            <person name="Grigg M."/>
            <person name="Lorenzi H."/>
            <person name="Galac M."/>
        </authorList>
    </citation>
    <scope>NUCLEOTIDE SEQUENCE [LARGE SCALE GENOMIC DNA]</scope>
    <source>
        <strain evidence="3 4">EAF2021</strain>
    </source>
</reference>
<feature type="region of interest" description="Disordered" evidence="1">
    <location>
        <begin position="135"/>
        <end position="158"/>
    </location>
</feature>
<sequence length="576" mass="65240">MTSTSLSHASTDAKKNIASPSLINAGKLKASSNKSKKIIKSQQDETSAQADSNKSDGSNIPNTDNKNKNNSVTNSKTKVKDSPSSQAKKKANENKNISIFYRPVKRKQPYKPSEVDFHIGVDFESFGKEAPKYTIRGGRQKNSILQGQPPNTPAPGEYDPVLTPSSVSPKPFKHYMSRADSSLHGPILVQTEMSNENNRNIDYIDSEVYQNLRTKGNLNPTIGNVEHAPKFYANEMGTALAVPGCTFIPSRELSLDAVGVKIGNRKPTNYETDNPGPGEYRPESKMSAVLSRSPVYQLSGPQFRFDWLEDKRGNPSPLQYNPQRLEKSSPQYSIGNKSRINKNNRQKKINISEESTRIALLNAESREVVTAPSRYRRNNNSNDSSSNYYLPGEENKKNRPKTRDASSSLSNPSYYNERFNRTQSASRRERENRQKAKSSIATFSYNNYGYDNNYNYDDTPTYSSFYSKCPNVNSNPKNIVPFPIGNYIMKLDVNSITMNEARRYIAKHKDLVAWVEFILDQVMYDKPDNPLLYVREMFLQIKEQDSNEDLPFTDEEFNINQVLVHLREKEKMSGLI</sequence>
<feature type="region of interest" description="Disordered" evidence="1">
    <location>
        <begin position="371"/>
        <end position="437"/>
    </location>
</feature>
<evidence type="ECO:0000313" key="4">
    <source>
        <dbReference type="Proteomes" id="UP001470230"/>
    </source>
</evidence>
<dbReference type="EMBL" id="JAPFFF010000023">
    <property type="protein sequence ID" value="KAK8853016.1"/>
    <property type="molecule type" value="Genomic_DNA"/>
</dbReference>
<feature type="compositionally biased region" description="Polar residues" evidence="1">
    <location>
        <begin position="1"/>
        <end position="10"/>
    </location>
</feature>
<accession>A0ABR2HVC2</accession>
<keyword evidence="4" id="KW-1185">Reference proteome</keyword>
<evidence type="ECO:0000256" key="1">
    <source>
        <dbReference type="SAM" id="MobiDB-lite"/>
    </source>
</evidence>
<feature type="compositionally biased region" description="Polar residues" evidence="1">
    <location>
        <begin position="140"/>
        <end position="149"/>
    </location>
</feature>
<feature type="compositionally biased region" description="Basic and acidic residues" evidence="1">
    <location>
        <begin position="393"/>
        <end position="404"/>
    </location>
</feature>
<feature type="region of interest" description="Disordered" evidence="1">
    <location>
        <begin position="308"/>
        <end position="345"/>
    </location>
</feature>
<dbReference type="Pfam" id="PF07004">
    <property type="entry name" value="SHIPPO-rpt"/>
    <property type="match status" value="2"/>
</dbReference>
<feature type="compositionally biased region" description="Polar residues" evidence="1">
    <location>
        <begin position="44"/>
        <end position="64"/>
    </location>
</feature>
<organism evidence="3 4">
    <name type="scientific">Tritrichomonas musculus</name>
    <dbReference type="NCBI Taxonomy" id="1915356"/>
    <lineage>
        <taxon>Eukaryota</taxon>
        <taxon>Metamonada</taxon>
        <taxon>Parabasalia</taxon>
        <taxon>Tritrichomonadida</taxon>
        <taxon>Tritrichomonadidae</taxon>
        <taxon>Tritrichomonas</taxon>
    </lineage>
</organism>
<protein>
    <submittedName>
        <fullName evidence="3">Uncharacterized protein</fullName>
    </submittedName>
</protein>
<evidence type="ECO:0000313" key="3">
    <source>
        <dbReference type="EMBL" id="KAK8853016.1"/>
    </source>
</evidence>
<dbReference type="SUPFAM" id="SSF47391">
    <property type="entry name" value="Dimerization-anchoring domain of cAMP-dependent PK regulatory subunit"/>
    <property type="match status" value="1"/>
</dbReference>
<feature type="compositionally biased region" description="Polar residues" evidence="1">
    <location>
        <begin position="405"/>
        <end position="414"/>
    </location>
</feature>
<proteinExistence type="predicted"/>